<dbReference type="EMBL" id="APAU02000267">
    <property type="protein sequence ID" value="EUB54368.1"/>
    <property type="molecule type" value="Genomic_DNA"/>
</dbReference>
<evidence type="ECO:0000313" key="3">
    <source>
        <dbReference type="Proteomes" id="UP000019149"/>
    </source>
</evidence>
<feature type="chain" id="PRO_5012768356" evidence="1">
    <location>
        <begin position="16"/>
        <end position="161"/>
    </location>
</feature>
<dbReference type="KEGG" id="egl:EGR_10778"/>
<comment type="caution">
    <text evidence="2">The sequence shown here is derived from an EMBL/GenBank/DDBJ whole genome shotgun (WGS) entry which is preliminary data.</text>
</comment>
<keyword evidence="3" id="KW-1185">Reference proteome</keyword>
<sequence length="161" mass="18326">MRFCIILVDVATILQQEVLLICPENMDFTTPFFMPKYNFLKQQHEHTKICDLLAVKQWEIVILLHALDIKEHTKICDLLAVKQNLNSNYQLSSYPSFLSSIRCPPSPLQCNLAKIGPHSFSLAMVTVAYKTTRVTAVKAKPKFVLMLKFCDTNGKTGDEYA</sequence>
<dbReference type="RefSeq" id="XP_024345564.1">
    <property type="nucleotide sequence ID" value="XM_024500027.1"/>
</dbReference>
<gene>
    <name evidence="2" type="ORF">EGR_10778</name>
</gene>
<dbReference type="GeneID" id="36346493"/>
<name>W6U032_ECHGR</name>
<accession>W6U032</accession>
<protein>
    <submittedName>
        <fullName evidence="2">Uncharacterized protein</fullName>
    </submittedName>
</protein>
<feature type="signal peptide" evidence="1">
    <location>
        <begin position="1"/>
        <end position="15"/>
    </location>
</feature>
<proteinExistence type="predicted"/>
<organism evidence="2 3">
    <name type="scientific">Echinococcus granulosus</name>
    <name type="common">Hydatid tapeworm</name>
    <dbReference type="NCBI Taxonomy" id="6210"/>
    <lineage>
        <taxon>Eukaryota</taxon>
        <taxon>Metazoa</taxon>
        <taxon>Spiralia</taxon>
        <taxon>Lophotrochozoa</taxon>
        <taxon>Platyhelminthes</taxon>
        <taxon>Cestoda</taxon>
        <taxon>Eucestoda</taxon>
        <taxon>Cyclophyllidea</taxon>
        <taxon>Taeniidae</taxon>
        <taxon>Echinococcus</taxon>
        <taxon>Echinococcus granulosus group</taxon>
    </lineage>
</organism>
<evidence type="ECO:0000256" key="1">
    <source>
        <dbReference type="SAM" id="SignalP"/>
    </source>
</evidence>
<dbReference type="Proteomes" id="UP000019149">
    <property type="component" value="Unassembled WGS sequence"/>
</dbReference>
<dbReference type="CTD" id="36346493"/>
<dbReference type="AlphaFoldDB" id="W6U032"/>
<reference evidence="2 3" key="1">
    <citation type="journal article" date="2013" name="Nat. Genet.">
        <title>The genome of the hydatid tapeworm Echinococcus granulosus.</title>
        <authorList>
            <person name="Zheng H."/>
            <person name="Zhang W."/>
            <person name="Zhang L."/>
            <person name="Zhang Z."/>
            <person name="Li J."/>
            <person name="Lu G."/>
            <person name="Zhu Y."/>
            <person name="Wang Y."/>
            <person name="Huang Y."/>
            <person name="Liu J."/>
            <person name="Kang H."/>
            <person name="Chen J."/>
            <person name="Wang L."/>
            <person name="Chen A."/>
            <person name="Yu S."/>
            <person name="Gao Z."/>
            <person name="Jin L."/>
            <person name="Gu W."/>
            <person name="Wang Z."/>
            <person name="Zhao L."/>
            <person name="Shi B."/>
            <person name="Wen H."/>
            <person name="Lin R."/>
            <person name="Jones M.K."/>
            <person name="Brejova B."/>
            <person name="Vinar T."/>
            <person name="Zhao G."/>
            <person name="McManus D.P."/>
            <person name="Chen Z."/>
            <person name="Zhou Y."/>
            <person name="Wang S."/>
        </authorList>
    </citation>
    <scope>NUCLEOTIDE SEQUENCE [LARGE SCALE GENOMIC DNA]</scope>
</reference>
<keyword evidence="1" id="KW-0732">Signal</keyword>
<evidence type="ECO:0000313" key="2">
    <source>
        <dbReference type="EMBL" id="EUB54368.1"/>
    </source>
</evidence>